<sequence>MMSYELMDFHDTNLILANCEHNEMSEKVVLTIRKVGRLYDSHTPGMLLNNEGQMLFLQCIGQYDPHQVIVNTARIATASVVNSRILKGPALRPTGLRYTRW</sequence>
<accession>A0AA40FJU1</accession>
<dbReference type="AlphaFoldDB" id="A0AA40FJU1"/>
<dbReference type="Proteomes" id="UP001177670">
    <property type="component" value="Unassembled WGS sequence"/>
</dbReference>
<evidence type="ECO:0000313" key="2">
    <source>
        <dbReference type="Proteomes" id="UP001177670"/>
    </source>
</evidence>
<proteinExistence type="predicted"/>
<keyword evidence="2" id="KW-1185">Reference proteome</keyword>
<dbReference type="EMBL" id="JAHYIQ010000032">
    <property type="protein sequence ID" value="KAK1120299.1"/>
    <property type="molecule type" value="Genomic_DNA"/>
</dbReference>
<protein>
    <submittedName>
        <fullName evidence="1">Uncharacterized protein</fullName>
    </submittedName>
</protein>
<reference evidence="1" key="1">
    <citation type="submission" date="2021-10" db="EMBL/GenBank/DDBJ databases">
        <title>Melipona bicolor Genome sequencing and assembly.</title>
        <authorList>
            <person name="Araujo N.S."/>
            <person name="Arias M.C."/>
        </authorList>
    </citation>
    <scope>NUCLEOTIDE SEQUENCE</scope>
    <source>
        <strain evidence="1">USP_2M_L1-L4_2017</strain>
        <tissue evidence="1">Whole body</tissue>
    </source>
</reference>
<gene>
    <name evidence="1" type="ORF">K0M31_012659</name>
</gene>
<comment type="caution">
    <text evidence="1">The sequence shown here is derived from an EMBL/GenBank/DDBJ whole genome shotgun (WGS) entry which is preliminary data.</text>
</comment>
<name>A0AA40FJU1_9HYME</name>
<organism evidence="1 2">
    <name type="scientific">Melipona bicolor</name>
    <dbReference type="NCBI Taxonomy" id="60889"/>
    <lineage>
        <taxon>Eukaryota</taxon>
        <taxon>Metazoa</taxon>
        <taxon>Ecdysozoa</taxon>
        <taxon>Arthropoda</taxon>
        <taxon>Hexapoda</taxon>
        <taxon>Insecta</taxon>
        <taxon>Pterygota</taxon>
        <taxon>Neoptera</taxon>
        <taxon>Endopterygota</taxon>
        <taxon>Hymenoptera</taxon>
        <taxon>Apocrita</taxon>
        <taxon>Aculeata</taxon>
        <taxon>Apoidea</taxon>
        <taxon>Anthophila</taxon>
        <taxon>Apidae</taxon>
        <taxon>Melipona</taxon>
    </lineage>
</organism>
<evidence type="ECO:0000313" key="1">
    <source>
        <dbReference type="EMBL" id="KAK1120299.1"/>
    </source>
</evidence>